<evidence type="ECO:0000313" key="2">
    <source>
        <dbReference type="Proteomes" id="UP000638014"/>
    </source>
</evidence>
<evidence type="ECO:0000313" key="1">
    <source>
        <dbReference type="EMBL" id="MBD1390545.1"/>
    </source>
</evidence>
<dbReference type="RefSeq" id="WP_191145615.1">
    <property type="nucleotide sequence ID" value="NZ_JACXAF010000019.1"/>
</dbReference>
<dbReference type="EMBL" id="JACXAF010000019">
    <property type="protein sequence ID" value="MBD1390545.1"/>
    <property type="molecule type" value="Genomic_DNA"/>
</dbReference>
<dbReference type="Gene3D" id="3.40.50.2000">
    <property type="entry name" value="Glycogen Phosphorylase B"/>
    <property type="match status" value="1"/>
</dbReference>
<reference evidence="1" key="1">
    <citation type="submission" date="2020-09" db="EMBL/GenBank/DDBJ databases">
        <title>A novel bacterium of genus Neiella, isolated from South China Sea.</title>
        <authorList>
            <person name="Huang H."/>
            <person name="Mo K."/>
            <person name="Hu Y."/>
        </authorList>
    </citation>
    <scope>NUCLEOTIDE SEQUENCE</scope>
    <source>
        <strain evidence="1">HB171785</strain>
    </source>
</reference>
<dbReference type="AlphaFoldDB" id="A0A8J6QID5"/>
<keyword evidence="2" id="KW-1185">Reference proteome</keyword>
<protein>
    <submittedName>
        <fullName evidence="1">Uncharacterized protein</fullName>
    </submittedName>
</protein>
<dbReference type="SUPFAM" id="SSF53756">
    <property type="entry name" value="UDP-Glycosyltransferase/glycogen phosphorylase"/>
    <property type="match status" value="1"/>
</dbReference>
<proteinExistence type="predicted"/>
<gene>
    <name evidence="1" type="ORF">IC617_13995</name>
</gene>
<accession>A0A8J6QID5</accession>
<comment type="caution">
    <text evidence="1">The sequence shown here is derived from an EMBL/GenBank/DDBJ whole genome shotgun (WGS) entry which is preliminary data.</text>
</comment>
<organism evidence="1 2">
    <name type="scientific">Neiella litorisoli</name>
    <dbReference type="NCBI Taxonomy" id="2771431"/>
    <lineage>
        <taxon>Bacteria</taxon>
        <taxon>Pseudomonadati</taxon>
        <taxon>Pseudomonadota</taxon>
        <taxon>Gammaproteobacteria</taxon>
        <taxon>Alteromonadales</taxon>
        <taxon>Echinimonadaceae</taxon>
        <taxon>Neiella</taxon>
    </lineage>
</organism>
<dbReference type="Proteomes" id="UP000638014">
    <property type="component" value="Unassembled WGS sequence"/>
</dbReference>
<sequence>MTNKIYILPKSIKSNLYYSKLLSLISEIGFTPSDIPKFSFTSSNIPKKSKFLFSWQEDEVIKKTTYKSTRHFIYLLSVFLRIYLTKSQLVWIKHNIVPHRLKTANAIQRLYHKVIKLLLQSMSHRIVCHSENYAKQHGFTYIPHPLYDIEQTTSEKTIPFIIFGKILRYKKVDEILSYWPTSTPIMIVGKFEDEELLNKVQQIASKRSLKIEIVDKFIEQNELNALLSKSQCVVCGNEQSSMIASGVMIHALSAGCSLIARSSHYSKELLSKRLPVYLFDSVEELETLIGDSQKANGSYFFQSLQESYGDHVIAEKLRHVF</sequence>
<name>A0A8J6QID5_9GAMM</name>